<keyword evidence="2" id="KW-1185">Reference proteome</keyword>
<name>A0A6S7FNI6_PARCT</name>
<dbReference type="Proteomes" id="UP001152795">
    <property type="component" value="Unassembled WGS sequence"/>
</dbReference>
<gene>
    <name evidence="1" type="ORF">PACLA_8A004374</name>
</gene>
<evidence type="ECO:0000313" key="2">
    <source>
        <dbReference type="Proteomes" id="UP001152795"/>
    </source>
</evidence>
<comment type="caution">
    <text evidence="1">The sequence shown here is derived from an EMBL/GenBank/DDBJ whole genome shotgun (WGS) entry which is preliminary data.</text>
</comment>
<accession>A0A6S7FNI6</accession>
<organism evidence="1 2">
    <name type="scientific">Paramuricea clavata</name>
    <name type="common">Red gorgonian</name>
    <name type="synonym">Violescent sea-whip</name>
    <dbReference type="NCBI Taxonomy" id="317549"/>
    <lineage>
        <taxon>Eukaryota</taxon>
        <taxon>Metazoa</taxon>
        <taxon>Cnidaria</taxon>
        <taxon>Anthozoa</taxon>
        <taxon>Octocorallia</taxon>
        <taxon>Malacalcyonacea</taxon>
        <taxon>Plexauridae</taxon>
        <taxon>Paramuricea</taxon>
    </lineage>
</organism>
<proteinExistence type="predicted"/>
<dbReference type="OrthoDB" id="5945181at2759"/>
<reference evidence="1" key="1">
    <citation type="submission" date="2020-04" db="EMBL/GenBank/DDBJ databases">
        <authorList>
            <person name="Alioto T."/>
            <person name="Alioto T."/>
            <person name="Gomez Garrido J."/>
        </authorList>
    </citation>
    <scope>NUCLEOTIDE SEQUENCE</scope>
    <source>
        <strain evidence="1">A484AB</strain>
    </source>
</reference>
<dbReference type="EMBL" id="CACRXK020000046">
    <property type="protein sequence ID" value="CAB3977436.1"/>
    <property type="molecule type" value="Genomic_DNA"/>
</dbReference>
<dbReference type="AlphaFoldDB" id="A0A6S7FNI6"/>
<protein>
    <submittedName>
        <fullName evidence="1">Uncharacterized protein</fullName>
    </submittedName>
</protein>
<evidence type="ECO:0000313" key="1">
    <source>
        <dbReference type="EMBL" id="CAB3977436.1"/>
    </source>
</evidence>
<sequence length="388" mass="44952">MYKAERSKVEEVYVVGLEVDYIGSISGLPSGRTNIRCLILLWTGDYPAQCEVKKIVVLVLHRLHKLYELDVIRDTVFDMMHHLPLNVVRKHVKRVMDEGIVDKNVSENKLSLMPWTAGCHESGLMDEREFHIFQLMARMVEMVFNKRDEWDHDDVFLFGKLAKRFNILIEENVGLHACVVTAHNLIHVEEDVFRFSLPDNYWCFAFERAVKKYISIPNNHKNIECSFAKKEQRREFLKSLNTEEAPLPHAAKIDVDKVKNALNISTVLQFLALVIIGDVVYPRPADDMDTIAVVDFERPNLPINFADITVPFYPMVNDIVVIRGENDEIWVAKILKVYTEEKTVKVWYYREQGHELFVPEVSSRDALDIVNWDSIVHLAPEEWIDGGS</sequence>